<keyword evidence="3" id="KW-1185">Reference proteome</keyword>
<feature type="compositionally biased region" description="Basic and acidic residues" evidence="1">
    <location>
        <begin position="541"/>
        <end position="560"/>
    </location>
</feature>
<dbReference type="InterPro" id="IPR027417">
    <property type="entry name" value="P-loop_NTPase"/>
</dbReference>
<feature type="region of interest" description="Disordered" evidence="1">
    <location>
        <begin position="510"/>
        <end position="617"/>
    </location>
</feature>
<accession>A0AA36N677</accession>
<evidence type="ECO:0000313" key="3">
    <source>
        <dbReference type="Proteomes" id="UP001178507"/>
    </source>
</evidence>
<name>A0AA36N677_9DINO</name>
<gene>
    <name evidence="2" type="ORF">EVOR1521_LOCUS17220</name>
</gene>
<reference evidence="2" key="1">
    <citation type="submission" date="2023-08" db="EMBL/GenBank/DDBJ databases">
        <authorList>
            <person name="Chen Y."/>
            <person name="Shah S."/>
            <person name="Dougan E. K."/>
            <person name="Thang M."/>
            <person name="Chan C."/>
        </authorList>
    </citation>
    <scope>NUCLEOTIDE SEQUENCE</scope>
</reference>
<feature type="compositionally biased region" description="Low complexity" evidence="1">
    <location>
        <begin position="561"/>
        <end position="580"/>
    </location>
</feature>
<evidence type="ECO:0000256" key="1">
    <source>
        <dbReference type="SAM" id="MobiDB-lite"/>
    </source>
</evidence>
<comment type="caution">
    <text evidence="2">The sequence shown here is derived from an EMBL/GenBank/DDBJ whole genome shotgun (WGS) entry which is preliminary data.</text>
</comment>
<protein>
    <submittedName>
        <fullName evidence="2">Uncharacterized protein</fullName>
    </submittedName>
</protein>
<dbReference type="Proteomes" id="UP001178507">
    <property type="component" value="Unassembled WGS sequence"/>
</dbReference>
<proteinExistence type="predicted"/>
<dbReference type="EMBL" id="CAUJNA010002245">
    <property type="protein sequence ID" value="CAJ1392020.1"/>
    <property type="molecule type" value="Genomic_DNA"/>
</dbReference>
<organism evidence="2 3">
    <name type="scientific">Effrenium voratum</name>
    <dbReference type="NCBI Taxonomy" id="2562239"/>
    <lineage>
        <taxon>Eukaryota</taxon>
        <taxon>Sar</taxon>
        <taxon>Alveolata</taxon>
        <taxon>Dinophyceae</taxon>
        <taxon>Suessiales</taxon>
        <taxon>Symbiodiniaceae</taxon>
        <taxon>Effrenium</taxon>
    </lineage>
</organism>
<evidence type="ECO:0000313" key="2">
    <source>
        <dbReference type="EMBL" id="CAJ1392020.1"/>
    </source>
</evidence>
<feature type="compositionally biased region" description="Pro residues" evidence="1">
    <location>
        <begin position="598"/>
        <end position="614"/>
    </location>
</feature>
<sequence length="639" mass="72243">MSEVPEHVAEEEVLDLEEGASSDDEGCDRFANMSAAKPDLSYRGHTVHFWTIPYSAIEGRLTAENTSKKGMLRRFREVYGEALEFYAVFRELHAESSRSWERKAHYHVVLKLKGRVRWIQIARELRARGIFGHLSLPTRCADIWRIVAYCYVPSARKPLPELDPDPLLSSNFPIIDMEKRLRGKLARTQVLRPWDFFQVLRRHPSIETYNDLIVWAQSQQKHGVPQYLEFMTRQGGKMSGLFKAWKQLMAKPVSQKSQREERLRYWQASRQAPCSCTTPGRLRSGLDALMELHEKDGERFGYFVKRLIRIGTAAKNCNILLCGASNAGKTALTRPLMAMFSHRCWMRPNKGDTFPLESLQDKLISCWQDWRQNSCPVAWDTLLLLLEGEAVVAACKGSASVVISEPPPFLITCQERVAPLDANGRPNVAEKDAFHNRFALRWHLKCSIPSSMKDSQMKMCYRCVRCYSDWVDEKHAALESAICQEDSRVPALQEEEEELSGATTQPLLAAQSADPRSSQLQPSGAAVRPQPAQLDELNPAEELKGDGSEPFQDRRVRPRLEPAVASSPAPAEEFPGPEEGNQPSQPLVPSHVEMLPAPRTPEPWTPPYPPPRTPPIVSQAVKGSGWVEVSPLHARRDLQ</sequence>
<dbReference type="SUPFAM" id="SSF52540">
    <property type="entry name" value="P-loop containing nucleoside triphosphate hydrolases"/>
    <property type="match status" value="1"/>
</dbReference>
<dbReference type="AlphaFoldDB" id="A0AA36N677"/>
<dbReference type="Gene3D" id="3.40.50.300">
    <property type="entry name" value="P-loop containing nucleotide triphosphate hydrolases"/>
    <property type="match status" value="1"/>
</dbReference>